<dbReference type="InterPro" id="IPR036392">
    <property type="entry name" value="PLAT/LH2_dom_sf"/>
</dbReference>
<keyword evidence="11 15" id="KW-0472">Membrane</keyword>
<evidence type="ECO:0000256" key="10">
    <source>
        <dbReference type="ARBA" id="ARBA00023132"/>
    </source>
</evidence>
<feature type="transmembrane region" description="Helical" evidence="15">
    <location>
        <begin position="516"/>
        <end position="543"/>
    </location>
</feature>
<evidence type="ECO:0000313" key="17">
    <source>
        <dbReference type="EMBL" id="KAK6754176.1"/>
    </source>
</evidence>
<proteinExistence type="inferred from homology"/>
<gene>
    <name evidence="17" type="primary">Necator_chrV.g18069</name>
    <name evidence="17" type="ORF">RB195_013278</name>
</gene>
<feature type="transmembrane region" description="Helical" evidence="15">
    <location>
        <begin position="458"/>
        <end position="480"/>
    </location>
</feature>
<protein>
    <recommendedName>
        <fullName evidence="16">PLAT domain-containing protein</fullName>
    </recommendedName>
</protein>
<dbReference type="PANTHER" id="PTHR13269:SF6">
    <property type="entry name" value="NUCLEOPORIN NDC1"/>
    <property type="match status" value="1"/>
</dbReference>
<dbReference type="PROSITE" id="PS50095">
    <property type="entry name" value="PLAT"/>
    <property type="match status" value="1"/>
</dbReference>
<feature type="compositionally biased region" description="Polar residues" evidence="14">
    <location>
        <begin position="260"/>
        <end position="269"/>
    </location>
</feature>
<dbReference type="SUPFAM" id="SSF49723">
    <property type="entry name" value="Lipase/lipooxygenase domain (PLAT/LH2 domain)"/>
    <property type="match status" value="1"/>
</dbReference>
<evidence type="ECO:0000256" key="15">
    <source>
        <dbReference type="SAM" id="Phobius"/>
    </source>
</evidence>
<evidence type="ECO:0000259" key="16">
    <source>
        <dbReference type="PROSITE" id="PS50095"/>
    </source>
</evidence>
<evidence type="ECO:0000256" key="14">
    <source>
        <dbReference type="SAM" id="MobiDB-lite"/>
    </source>
</evidence>
<feature type="transmembrane region" description="Helical" evidence="15">
    <location>
        <begin position="405"/>
        <end position="423"/>
    </location>
</feature>
<feature type="transmembrane region" description="Helical" evidence="15">
    <location>
        <begin position="326"/>
        <end position="345"/>
    </location>
</feature>
<keyword evidence="6" id="KW-0509">mRNA transport</keyword>
<dbReference type="CDD" id="cd00113">
    <property type="entry name" value="PLAT"/>
    <property type="match status" value="1"/>
</dbReference>
<keyword evidence="10" id="KW-0906">Nuclear pore complex</keyword>
<dbReference type="Pfam" id="PF09531">
    <property type="entry name" value="Ndc1_Nup"/>
    <property type="match status" value="1"/>
</dbReference>
<keyword evidence="9" id="KW-0811">Translocation</keyword>
<feature type="region of interest" description="Disordered" evidence="14">
    <location>
        <begin position="260"/>
        <end position="297"/>
    </location>
</feature>
<keyword evidence="18" id="KW-1185">Reference proteome</keyword>
<comment type="caution">
    <text evidence="13">Lacks conserved residue(s) required for the propagation of feature annotation.</text>
</comment>
<keyword evidence="12" id="KW-0539">Nucleus</keyword>
<feature type="transmembrane region" description="Helical" evidence="15">
    <location>
        <begin position="435"/>
        <end position="452"/>
    </location>
</feature>
<evidence type="ECO:0000256" key="9">
    <source>
        <dbReference type="ARBA" id="ARBA00023010"/>
    </source>
</evidence>
<keyword evidence="7" id="KW-0653">Protein transport</keyword>
<dbReference type="PANTHER" id="PTHR13269">
    <property type="entry name" value="NUCLEOPORIN NDC1"/>
    <property type="match status" value="1"/>
</dbReference>
<feature type="transmembrane region" description="Helical" evidence="15">
    <location>
        <begin position="492"/>
        <end position="510"/>
    </location>
</feature>
<dbReference type="Pfam" id="PF01477">
    <property type="entry name" value="PLAT"/>
    <property type="match status" value="1"/>
</dbReference>
<evidence type="ECO:0000256" key="4">
    <source>
        <dbReference type="ARBA" id="ARBA00022448"/>
    </source>
</evidence>
<evidence type="ECO:0000256" key="5">
    <source>
        <dbReference type="ARBA" id="ARBA00022692"/>
    </source>
</evidence>
<accession>A0ABR1DUQ9</accession>
<evidence type="ECO:0000256" key="2">
    <source>
        <dbReference type="ARBA" id="ARBA00004567"/>
    </source>
</evidence>
<comment type="caution">
    <text evidence="17">The sequence shown here is derived from an EMBL/GenBank/DDBJ whole genome shotgun (WGS) entry which is preliminary data.</text>
</comment>
<evidence type="ECO:0000256" key="11">
    <source>
        <dbReference type="ARBA" id="ARBA00023136"/>
    </source>
</evidence>
<evidence type="ECO:0000256" key="1">
    <source>
        <dbReference type="ARBA" id="ARBA00004232"/>
    </source>
</evidence>
<feature type="domain" description="PLAT" evidence="16">
    <location>
        <begin position="66"/>
        <end position="183"/>
    </location>
</feature>
<comment type="subcellular location">
    <subcellularLocation>
        <location evidence="1">Nucleus membrane</location>
        <topology evidence="1">Multi-pass membrane protein</topology>
    </subcellularLocation>
    <subcellularLocation>
        <location evidence="2">Nucleus</location>
        <location evidence="2">Nuclear pore complex</location>
    </subcellularLocation>
</comment>
<evidence type="ECO:0000256" key="8">
    <source>
        <dbReference type="ARBA" id="ARBA00022989"/>
    </source>
</evidence>
<keyword evidence="8 15" id="KW-1133">Transmembrane helix</keyword>
<keyword evidence="5 15" id="KW-0812">Transmembrane</keyword>
<reference evidence="17 18" key="1">
    <citation type="submission" date="2023-08" db="EMBL/GenBank/DDBJ databases">
        <title>A Necator americanus chromosomal reference genome.</title>
        <authorList>
            <person name="Ilik V."/>
            <person name="Petrzelkova K.J."/>
            <person name="Pardy F."/>
            <person name="Fuh T."/>
            <person name="Niatou-Singa F.S."/>
            <person name="Gouil Q."/>
            <person name="Baker L."/>
            <person name="Ritchie M.E."/>
            <person name="Jex A.R."/>
            <person name="Gazzola D."/>
            <person name="Li H."/>
            <person name="Toshio Fujiwara R."/>
            <person name="Zhan B."/>
            <person name="Aroian R.V."/>
            <person name="Pafco B."/>
            <person name="Schwarz E.M."/>
        </authorList>
    </citation>
    <scope>NUCLEOTIDE SEQUENCE [LARGE SCALE GENOMIC DNA]</scope>
    <source>
        <strain evidence="17 18">Aroian</strain>
        <tissue evidence="17">Whole animal</tissue>
    </source>
</reference>
<sequence length="837" mass="95674">MSFRTRTALFPQKSFVSFGELCAFLLICGREDYSASPTPRHSYSIYSFAELAIEQETNTTNKQDGRVWDVVIATCDEPGAGTDASVYLKIYYESAHDYETFNLDNPGRDDFERGARDHFKLFFKQGDIINIGLFWWPGFTFSQSWCAKWVLLLNSDTETCFEGIFNKWILHYKDPPTYATQFHKLRFADCVAPGDAKAPRRSYMRYEDRESIAERYFVTRKWESLQYNKNESNTMLSIVVNSEFMIGDFTPQSLAHNEAASSPLNNSRRSTFDDDAFFSPSKPSKSETRTSRPMLSPQPVSLPTIHDKILDWFRGIISLRLLRTSIFVGLISACVFFFSLIALQFSIRSIFRFFGDAFGTIFAASTWLSALTVGILSFAMSWTVLNMLLKAEQQQRLSWKNSETWLGFCIVLIYNIVYGGIILKMSYFPDADTFLLGSIMLSTIISSFYSIFHNDFQLSFSGSAAQLGIFHSICGMFSIGRESVMTSTFREAARVVSLTVLCGCFVGLFTNGLSSLLFIFYISSHLYCLVIVFGQLFATKILLKMCRQIVMKPISFILPPPFVVHTPTPEQTRTLTNVLDSQDGLLKLFAFTDLRRIAWMDRTRRLEVFSLSQPGGHPRNWTCISTTCINVLERIRSDVEMASSRLLVGPHGDLSDMTEEELVEVDREMLMMPQKSRKQLYSSAVRQRHRIAMRPVTRRPDLNGKQQFTLFKKVYLLWSDQPFVIPRFEAHIAVLAIESLYMFVVESYEEDRYGIVLKDLPTIIGVFVQLIQVIDKFFRLRANQTVVTSSDGTLRQIDAALQAGLLRINWKFGAHLSSLNLSREQLQTIKMVCQSET</sequence>
<name>A0ABR1DUQ9_NECAM</name>
<dbReference type="Gene3D" id="2.60.60.20">
    <property type="entry name" value="PLAT/LH2 domain"/>
    <property type="match status" value="1"/>
</dbReference>
<organism evidence="17 18">
    <name type="scientific">Necator americanus</name>
    <name type="common">Human hookworm</name>
    <dbReference type="NCBI Taxonomy" id="51031"/>
    <lineage>
        <taxon>Eukaryota</taxon>
        <taxon>Metazoa</taxon>
        <taxon>Ecdysozoa</taxon>
        <taxon>Nematoda</taxon>
        <taxon>Chromadorea</taxon>
        <taxon>Rhabditida</taxon>
        <taxon>Rhabditina</taxon>
        <taxon>Rhabditomorpha</taxon>
        <taxon>Strongyloidea</taxon>
        <taxon>Ancylostomatidae</taxon>
        <taxon>Bunostominae</taxon>
        <taxon>Necator</taxon>
    </lineage>
</organism>
<evidence type="ECO:0000256" key="13">
    <source>
        <dbReference type="PROSITE-ProRule" id="PRU00152"/>
    </source>
</evidence>
<keyword evidence="4" id="KW-0813">Transport</keyword>
<feature type="transmembrane region" description="Helical" evidence="15">
    <location>
        <begin position="357"/>
        <end position="385"/>
    </location>
</feature>
<evidence type="ECO:0000256" key="3">
    <source>
        <dbReference type="ARBA" id="ARBA00005760"/>
    </source>
</evidence>
<dbReference type="InterPro" id="IPR019049">
    <property type="entry name" value="Nucleoporin_prot_Ndc1/Nup"/>
</dbReference>
<dbReference type="EMBL" id="JAVFWL010000005">
    <property type="protein sequence ID" value="KAK6754176.1"/>
    <property type="molecule type" value="Genomic_DNA"/>
</dbReference>
<comment type="similarity">
    <text evidence="3">Belongs to the NDC1 family.</text>
</comment>
<evidence type="ECO:0000256" key="12">
    <source>
        <dbReference type="ARBA" id="ARBA00023242"/>
    </source>
</evidence>
<evidence type="ECO:0000256" key="7">
    <source>
        <dbReference type="ARBA" id="ARBA00022927"/>
    </source>
</evidence>
<dbReference type="InterPro" id="IPR001024">
    <property type="entry name" value="PLAT/LH2_dom"/>
</dbReference>
<evidence type="ECO:0000256" key="6">
    <source>
        <dbReference type="ARBA" id="ARBA00022816"/>
    </source>
</evidence>
<evidence type="ECO:0000313" key="18">
    <source>
        <dbReference type="Proteomes" id="UP001303046"/>
    </source>
</evidence>
<dbReference type="Proteomes" id="UP001303046">
    <property type="component" value="Unassembled WGS sequence"/>
</dbReference>